<dbReference type="Proteomes" id="UP000288859">
    <property type="component" value="Unassembled WGS sequence"/>
</dbReference>
<evidence type="ECO:0008006" key="5">
    <source>
        <dbReference type="Google" id="ProtNLM"/>
    </source>
</evidence>
<dbReference type="PANTHER" id="PTHR42912:SF83">
    <property type="entry name" value="METHYLTRANSFERASE TYPE 11 DOMAIN-CONTAINING PROTEIN"/>
    <property type="match status" value="1"/>
</dbReference>
<dbReference type="PANTHER" id="PTHR42912">
    <property type="entry name" value="METHYLTRANSFERASE"/>
    <property type="match status" value="1"/>
</dbReference>
<organism evidence="3 4">
    <name type="scientific">Exophiala mesophila</name>
    <name type="common">Black yeast-like fungus</name>
    <dbReference type="NCBI Taxonomy" id="212818"/>
    <lineage>
        <taxon>Eukaryota</taxon>
        <taxon>Fungi</taxon>
        <taxon>Dikarya</taxon>
        <taxon>Ascomycota</taxon>
        <taxon>Pezizomycotina</taxon>
        <taxon>Eurotiomycetes</taxon>
        <taxon>Chaetothyriomycetidae</taxon>
        <taxon>Chaetothyriales</taxon>
        <taxon>Herpotrichiellaceae</taxon>
        <taxon>Exophiala</taxon>
    </lineage>
</organism>
<keyword evidence="2" id="KW-0472">Membrane</keyword>
<dbReference type="AlphaFoldDB" id="A0A438N5C8"/>
<feature type="transmembrane region" description="Helical" evidence="2">
    <location>
        <begin position="124"/>
        <end position="147"/>
    </location>
</feature>
<dbReference type="Pfam" id="PF13489">
    <property type="entry name" value="Methyltransf_23"/>
    <property type="match status" value="1"/>
</dbReference>
<keyword evidence="2" id="KW-0812">Transmembrane</keyword>
<accession>A0A438N5C8</accession>
<dbReference type="OrthoDB" id="416496at2759"/>
<proteinExistence type="predicted"/>
<dbReference type="CDD" id="cd02440">
    <property type="entry name" value="AdoMet_MTases"/>
    <property type="match status" value="1"/>
</dbReference>
<evidence type="ECO:0000313" key="3">
    <source>
        <dbReference type="EMBL" id="RVX70873.1"/>
    </source>
</evidence>
<dbReference type="SUPFAM" id="SSF53335">
    <property type="entry name" value="S-adenosyl-L-methionine-dependent methyltransferases"/>
    <property type="match status" value="1"/>
</dbReference>
<dbReference type="EMBL" id="NAJM01000020">
    <property type="protein sequence ID" value="RVX70873.1"/>
    <property type="molecule type" value="Genomic_DNA"/>
</dbReference>
<dbReference type="Gene3D" id="3.40.50.150">
    <property type="entry name" value="Vaccinia Virus protein VP39"/>
    <property type="match status" value="1"/>
</dbReference>
<sequence length="444" mass="50466">MNNLSPTRIPHLAYSLTSRRAGSSTRKLKTALSTFDFHFHSSSPRAFRASHLVNISYHNARHASTKARRPPPPPKLTSIESSRDSVPRTAQTSRQYPDELSEESAITSDLDERTRRHRQKHFNLYLWGGSLFSIAFALYLGLVYASYKRAVKLDETLDLEQNADVSSRWNDLGRDFDDEVELSEKMMRLHKKRAKLCEQAHGNVLEVSCGTGRNLKWYDYNPRRMPAKDRITSLVFNDQSEIMVYQAQKKYDAMMQESGGPNFKGKVDFVVGDAGDPKTIQRPQGGFDTIVQTMGICSMANPVGFLQRMGELARQPGEASARFKPKPEDDTPSLSEDKGSTDSSDYGEVDFQGDQRFDPSVDNGGRILLLEHGRSKYNWINRLMDSMAKGHADRYGCWFNKDIEQVVRDSGLVVEKMRRYQFGTMYEIVLRPKRPKAPDENVAS</sequence>
<dbReference type="InterPro" id="IPR029063">
    <property type="entry name" value="SAM-dependent_MTases_sf"/>
</dbReference>
<evidence type="ECO:0000313" key="4">
    <source>
        <dbReference type="Proteomes" id="UP000288859"/>
    </source>
</evidence>
<dbReference type="InterPro" id="IPR050508">
    <property type="entry name" value="Methyltransf_Superfamily"/>
</dbReference>
<dbReference type="VEuPathDB" id="FungiDB:PV10_01354"/>
<feature type="compositionally biased region" description="Basic and acidic residues" evidence="1">
    <location>
        <begin position="325"/>
        <end position="340"/>
    </location>
</feature>
<evidence type="ECO:0000256" key="1">
    <source>
        <dbReference type="SAM" id="MobiDB-lite"/>
    </source>
</evidence>
<protein>
    <recommendedName>
        <fullName evidence="5">Methyltransferase domain-containing protein</fullName>
    </recommendedName>
</protein>
<feature type="region of interest" description="Disordered" evidence="1">
    <location>
        <begin position="314"/>
        <end position="357"/>
    </location>
</feature>
<reference evidence="3 4" key="1">
    <citation type="submission" date="2017-03" db="EMBL/GenBank/DDBJ databases">
        <title>Genomes of endolithic fungi from Antarctica.</title>
        <authorList>
            <person name="Coleine C."/>
            <person name="Masonjones S."/>
            <person name="Stajich J.E."/>
        </authorList>
    </citation>
    <scope>NUCLEOTIDE SEQUENCE [LARGE SCALE GENOMIC DNA]</scope>
    <source>
        <strain evidence="3 4">CCFEE 6314</strain>
    </source>
</reference>
<gene>
    <name evidence="3" type="ORF">B0A52_06030</name>
</gene>
<dbReference type="GO" id="GO:0008168">
    <property type="term" value="F:methyltransferase activity"/>
    <property type="evidence" value="ECO:0007669"/>
    <property type="project" value="TreeGrafter"/>
</dbReference>
<comment type="caution">
    <text evidence="3">The sequence shown here is derived from an EMBL/GenBank/DDBJ whole genome shotgun (WGS) entry which is preliminary data.</text>
</comment>
<feature type="compositionally biased region" description="Basic residues" evidence="1">
    <location>
        <begin position="60"/>
        <end position="69"/>
    </location>
</feature>
<name>A0A438N5C8_EXOME</name>
<evidence type="ECO:0000256" key="2">
    <source>
        <dbReference type="SAM" id="Phobius"/>
    </source>
</evidence>
<keyword evidence="2" id="KW-1133">Transmembrane helix</keyword>
<feature type="region of interest" description="Disordered" evidence="1">
    <location>
        <begin position="60"/>
        <end position="113"/>
    </location>
</feature>